<proteinExistence type="predicted"/>
<name>A0A510KII3_9FUSO</name>
<sequence length="106" mass="12525">MKIIERHRYGEEIAEVFAVYWDEERSQTLFLGMTDKYSGLHAYLASEVEVIDPNINFRTIYISGNLPGVYHWALIEKNLLDEVIDGNFELRKKFLDILRSENVIDW</sequence>
<dbReference type="RefSeq" id="WP_146995983.1">
    <property type="nucleotide sequence ID" value="NZ_AP019840.1"/>
</dbReference>
<evidence type="ECO:0000313" key="2">
    <source>
        <dbReference type="Proteomes" id="UP000321378"/>
    </source>
</evidence>
<organism evidence="1 2">
    <name type="scientific">Leptotrichia trevisanii</name>
    <dbReference type="NCBI Taxonomy" id="109328"/>
    <lineage>
        <taxon>Bacteria</taxon>
        <taxon>Fusobacteriati</taxon>
        <taxon>Fusobacteriota</taxon>
        <taxon>Fusobacteriia</taxon>
        <taxon>Fusobacteriales</taxon>
        <taxon>Leptotrichiaceae</taxon>
        <taxon>Leptotrichia</taxon>
    </lineage>
</organism>
<reference evidence="1 2" key="1">
    <citation type="submission" date="2019-07" db="EMBL/GenBank/DDBJ databases">
        <title>Complete Genome Sequence of Leptotrichia trevisanii Strain JMUB3935.</title>
        <authorList>
            <person name="Watanabe S."/>
            <person name="Cui L."/>
        </authorList>
    </citation>
    <scope>NUCLEOTIDE SEQUENCE [LARGE SCALE GENOMIC DNA]</scope>
    <source>
        <strain evidence="1 2">JMUB3935</strain>
    </source>
</reference>
<accession>A0A510KII3</accession>
<dbReference type="AlphaFoldDB" id="A0A510KII3"/>
<dbReference type="EMBL" id="AP019840">
    <property type="protein sequence ID" value="BBM51499.1"/>
    <property type="molecule type" value="Genomic_DNA"/>
</dbReference>
<evidence type="ECO:0000313" key="1">
    <source>
        <dbReference type="EMBL" id="BBM51499.1"/>
    </source>
</evidence>
<dbReference type="Proteomes" id="UP000321378">
    <property type="component" value="Chromosome"/>
</dbReference>
<protein>
    <submittedName>
        <fullName evidence="1">Uncharacterized protein</fullName>
    </submittedName>
</protein>
<gene>
    <name evidence="1" type="ORF">JMUB3935_0466</name>
</gene>